<name>A0ACB8A887_9AGAM</name>
<protein>
    <submittedName>
        <fullName evidence="1">Uncharacterized protein</fullName>
    </submittedName>
</protein>
<accession>A0ACB8A887</accession>
<dbReference type="EMBL" id="MU267769">
    <property type="protein sequence ID" value="KAH7909265.1"/>
    <property type="molecule type" value="Genomic_DNA"/>
</dbReference>
<gene>
    <name evidence="1" type="ORF">BJ138DRAFT_1155645</name>
</gene>
<comment type="caution">
    <text evidence="1">The sequence shown here is derived from an EMBL/GenBank/DDBJ whole genome shotgun (WGS) entry which is preliminary data.</text>
</comment>
<sequence>MSIPKVWLITGASSGLGLAVTEFILQQGDIAVATLRKPEVLADLAAQFPRGRLLLIKLDVTQPTDIELAFAEAKSAYGRVDFVLNNAGFGVVAEIEGTRDTTARTLFEVNFWGAANVSREAIRFFRDDNSPPGGRLLQVSSQSGIQATAGVGYYAASKFALEGLSEALSKELDPNWNIKVILLEPGPFRTKCPTDNAVVEPIHPSYTDPSLPTVAWRNICASSEVFEHFTGDPKKFAAAVHKVAYIDDPPLRLPIHEATIKSLRKKGNEMLTVADKYEAWSEDIIWKE</sequence>
<evidence type="ECO:0000313" key="2">
    <source>
        <dbReference type="Proteomes" id="UP000790377"/>
    </source>
</evidence>
<organism evidence="1 2">
    <name type="scientific">Hygrophoropsis aurantiaca</name>
    <dbReference type="NCBI Taxonomy" id="72124"/>
    <lineage>
        <taxon>Eukaryota</taxon>
        <taxon>Fungi</taxon>
        <taxon>Dikarya</taxon>
        <taxon>Basidiomycota</taxon>
        <taxon>Agaricomycotina</taxon>
        <taxon>Agaricomycetes</taxon>
        <taxon>Agaricomycetidae</taxon>
        <taxon>Boletales</taxon>
        <taxon>Coniophorineae</taxon>
        <taxon>Hygrophoropsidaceae</taxon>
        <taxon>Hygrophoropsis</taxon>
    </lineage>
</organism>
<proteinExistence type="predicted"/>
<keyword evidence="2" id="KW-1185">Reference proteome</keyword>
<dbReference type="Proteomes" id="UP000790377">
    <property type="component" value="Unassembled WGS sequence"/>
</dbReference>
<reference evidence="1" key="1">
    <citation type="journal article" date="2021" name="New Phytol.">
        <title>Evolutionary innovations through gain and loss of genes in the ectomycorrhizal Boletales.</title>
        <authorList>
            <person name="Wu G."/>
            <person name="Miyauchi S."/>
            <person name="Morin E."/>
            <person name="Kuo A."/>
            <person name="Drula E."/>
            <person name="Varga T."/>
            <person name="Kohler A."/>
            <person name="Feng B."/>
            <person name="Cao Y."/>
            <person name="Lipzen A."/>
            <person name="Daum C."/>
            <person name="Hundley H."/>
            <person name="Pangilinan J."/>
            <person name="Johnson J."/>
            <person name="Barry K."/>
            <person name="LaButti K."/>
            <person name="Ng V."/>
            <person name="Ahrendt S."/>
            <person name="Min B."/>
            <person name="Choi I.G."/>
            <person name="Park H."/>
            <person name="Plett J.M."/>
            <person name="Magnuson J."/>
            <person name="Spatafora J.W."/>
            <person name="Nagy L.G."/>
            <person name="Henrissat B."/>
            <person name="Grigoriev I.V."/>
            <person name="Yang Z.L."/>
            <person name="Xu J."/>
            <person name="Martin F.M."/>
        </authorList>
    </citation>
    <scope>NUCLEOTIDE SEQUENCE</scope>
    <source>
        <strain evidence="1">ATCC 28755</strain>
    </source>
</reference>
<evidence type="ECO:0000313" key="1">
    <source>
        <dbReference type="EMBL" id="KAH7909265.1"/>
    </source>
</evidence>